<accession>A0A1Y2CGY7</accession>
<sequence>MLQEASPESAAFPPEDVAKIEMLGAQMVARSFFGGAPFIGSPTSSLYGMKDPESSQLTIFCLRDTETRPVTAIIDEFGKDSKRIDWWVGKSTPSQTQKWLVPQLLERGFEKQKASITLKATPPPHSFEIEEVTDRTKLGFSETFRSRGLRGDSSVPYGPGTSIRYFVIRSQDNSSVDATASISFLENGAYIHLVAGPDLGFITIPNLEGYVLKL</sequence>
<keyword evidence="2" id="KW-1185">Reference proteome</keyword>
<dbReference type="Proteomes" id="UP000193642">
    <property type="component" value="Unassembled WGS sequence"/>
</dbReference>
<comment type="caution">
    <text evidence="1">The sequence shown here is derived from an EMBL/GenBank/DDBJ whole genome shotgun (WGS) entry which is preliminary data.</text>
</comment>
<dbReference type="OrthoDB" id="2156320at2759"/>
<proteinExistence type="predicted"/>
<evidence type="ECO:0000313" key="2">
    <source>
        <dbReference type="Proteomes" id="UP000193642"/>
    </source>
</evidence>
<organism evidence="1 2">
    <name type="scientific">Rhizoclosmatium globosum</name>
    <dbReference type="NCBI Taxonomy" id="329046"/>
    <lineage>
        <taxon>Eukaryota</taxon>
        <taxon>Fungi</taxon>
        <taxon>Fungi incertae sedis</taxon>
        <taxon>Chytridiomycota</taxon>
        <taxon>Chytridiomycota incertae sedis</taxon>
        <taxon>Chytridiomycetes</taxon>
        <taxon>Chytridiales</taxon>
        <taxon>Chytriomycetaceae</taxon>
        <taxon>Rhizoclosmatium</taxon>
    </lineage>
</organism>
<reference evidence="1 2" key="1">
    <citation type="submission" date="2016-07" db="EMBL/GenBank/DDBJ databases">
        <title>Pervasive Adenine N6-methylation of Active Genes in Fungi.</title>
        <authorList>
            <consortium name="DOE Joint Genome Institute"/>
            <person name="Mondo S.J."/>
            <person name="Dannebaum R.O."/>
            <person name="Kuo R.C."/>
            <person name="Labutti K."/>
            <person name="Haridas S."/>
            <person name="Kuo A."/>
            <person name="Salamov A."/>
            <person name="Ahrendt S.R."/>
            <person name="Lipzen A."/>
            <person name="Sullivan W."/>
            <person name="Andreopoulos W.B."/>
            <person name="Clum A."/>
            <person name="Lindquist E."/>
            <person name="Daum C."/>
            <person name="Ramamoorthy G.K."/>
            <person name="Gryganskyi A."/>
            <person name="Culley D."/>
            <person name="Magnuson J.K."/>
            <person name="James T.Y."/>
            <person name="O'Malley M.A."/>
            <person name="Stajich J.E."/>
            <person name="Spatafora J.W."/>
            <person name="Visel A."/>
            <person name="Grigoriev I.V."/>
        </authorList>
    </citation>
    <scope>NUCLEOTIDE SEQUENCE [LARGE SCALE GENOMIC DNA]</scope>
    <source>
        <strain evidence="1 2">JEL800</strain>
    </source>
</reference>
<name>A0A1Y2CGY7_9FUNG</name>
<dbReference type="AlphaFoldDB" id="A0A1Y2CGY7"/>
<evidence type="ECO:0000313" key="1">
    <source>
        <dbReference type="EMBL" id="ORY45575.1"/>
    </source>
</evidence>
<gene>
    <name evidence="1" type="ORF">BCR33DRAFT_716243</name>
</gene>
<protein>
    <submittedName>
        <fullName evidence="1">Uncharacterized protein</fullName>
    </submittedName>
</protein>
<dbReference type="EMBL" id="MCGO01000019">
    <property type="protein sequence ID" value="ORY45575.1"/>
    <property type="molecule type" value="Genomic_DNA"/>
</dbReference>